<comment type="similarity">
    <text evidence="1">Belongs to the ADP-ribosylglycohydrolase family.</text>
</comment>
<evidence type="ECO:0008006" key="6">
    <source>
        <dbReference type="Google" id="ProtNLM"/>
    </source>
</evidence>
<sequence>MPLLEPLDSAARLFQEVLLAAVLGDAVGLPVAMTGAPGAPGIVVDGLYAYGSIAEMMLLLAESVAENCGFNPRGYAEALASRADVENPLRLYHPATAAAINGIRRGKPWWEARRQPLQDGPRMDAAARAVPIALFYRSRRVAASMAEAQTLVTHTSSHDVEAARLYVIALYETLRGLSPRRLAGVLADEAGDPVLRELMARLEDLAGEPLGRAARLLAPVPGGDPHPFAAALYAYMESPGNPLEAARTAAAVAPGSADAAAAMAAALAAAHGGLEAVDPGLLGRLEAGSWALEAGRRLYQAARSRHGESPAS</sequence>
<dbReference type="RefSeq" id="WP_058371266.1">
    <property type="nucleotide sequence ID" value="NZ_LNTB01000001.1"/>
</dbReference>
<evidence type="ECO:0000256" key="2">
    <source>
        <dbReference type="ARBA" id="ARBA00022801"/>
    </source>
</evidence>
<reference evidence="4 5" key="1">
    <citation type="submission" date="2015-11" db="EMBL/GenBank/DDBJ databases">
        <title>Genome sequence of Pyrodictium occultum PL-19, a marine hyperthermophilic archaeon isolated from Volcano, Italy.</title>
        <authorList>
            <person name="Utturkar S."/>
            <person name="Huber H."/>
            <person name="Leptihn S."/>
            <person name="Brown S."/>
            <person name="Stetter K.O."/>
            <person name="Podar M."/>
        </authorList>
    </citation>
    <scope>NUCLEOTIDE SEQUENCE [LARGE SCALE GENOMIC DNA]</scope>
    <source>
        <strain evidence="4 5">PL-19</strain>
    </source>
</reference>
<evidence type="ECO:0000313" key="4">
    <source>
        <dbReference type="EMBL" id="KSW12584.1"/>
    </source>
</evidence>
<dbReference type="InterPro" id="IPR036705">
    <property type="entry name" value="Ribosyl_crysJ1_sf"/>
</dbReference>
<gene>
    <name evidence="4" type="ORF">CF15_07670</name>
</gene>
<name>A0A0V8RX46_PYROC</name>
<accession>A0A0V8RX46</accession>
<protein>
    <recommendedName>
        <fullName evidence="6">ADP-ribosylglycohydrolase</fullName>
    </recommendedName>
</protein>
<dbReference type="AlphaFoldDB" id="A0A0V8RX46"/>
<evidence type="ECO:0000256" key="3">
    <source>
        <dbReference type="PIRSR" id="PIRSR605502-1"/>
    </source>
</evidence>
<evidence type="ECO:0000313" key="5">
    <source>
        <dbReference type="Proteomes" id="UP000053352"/>
    </source>
</evidence>
<feature type="binding site" evidence="3">
    <location>
        <position position="258"/>
    </location>
    <ligand>
        <name>Mg(2+)</name>
        <dbReference type="ChEBI" id="CHEBI:18420"/>
        <label>1</label>
    </ligand>
</feature>
<dbReference type="SUPFAM" id="SSF101478">
    <property type="entry name" value="ADP-ribosylglycohydrolase"/>
    <property type="match status" value="1"/>
</dbReference>
<dbReference type="EMBL" id="LNTB01000001">
    <property type="protein sequence ID" value="KSW12584.1"/>
    <property type="molecule type" value="Genomic_DNA"/>
</dbReference>
<keyword evidence="3" id="KW-0479">Metal-binding</keyword>
<dbReference type="PANTHER" id="PTHR16222">
    <property type="entry name" value="ADP-RIBOSYLGLYCOHYDROLASE"/>
    <property type="match status" value="1"/>
</dbReference>
<dbReference type="InterPro" id="IPR050792">
    <property type="entry name" value="ADP-ribosylglycohydrolase"/>
</dbReference>
<dbReference type="Proteomes" id="UP000053352">
    <property type="component" value="Unassembled WGS sequence"/>
</dbReference>
<comment type="cofactor">
    <cofactor evidence="3">
        <name>Mg(2+)</name>
        <dbReference type="ChEBI" id="CHEBI:18420"/>
    </cofactor>
    <text evidence="3">Binds 2 magnesium ions per subunit.</text>
</comment>
<dbReference type="PANTHER" id="PTHR16222:SF24">
    <property type="entry name" value="ADP-RIBOSYLHYDROLASE ARH3"/>
    <property type="match status" value="1"/>
</dbReference>
<dbReference type="GO" id="GO:0016787">
    <property type="term" value="F:hydrolase activity"/>
    <property type="evidence" value="ECO:0007669"/>
    <property type="project" value="UniProtKB-KW"/>
</dbReference>
<keyword evidence="5" id="KW-1185">Reference proteome</keyword>
<proteinExistence type="inferred from homology"/>
<dbReference type="Pfam" id="PF03747">
    <property type="entry name" value="ADP_ribosyl_GH"/>
    <property type="match status" value="1"/>
</dbReference>
<keyword evidence="3" id="KW-0460">Magnesium</keyword>
<keyword evidence="2" id="KW-0378">Hydrolase</keyword>
<organism evidence="4 5">
    <name type="scientific">Pyrodictium occultum</name>
    <dbReference type="NCBI Taxonomy" id="2309"/>
    <lineage>
        <taxon>Archaea</taxon>
        <taxon>Thermoproteota</taxon>
        <taxon>Thermoprotei</taxon>
        <taxon>Desulfurococcales</taxon>
        <taxon>Pyrodictiaceae</taxon>
        <taxon>Pyrodictium</taxon>
    </lineage>
</organism>
<dbReference type="GO" id="GO:0046872">
    <property type="term" value="F:metal ion binding"/>
    <property type="evidence" value="ECO:0007669"/>
    <property type="project" value="UniProtKB-KW"/>
</dbReference>
<dbReference type="STRING" id="2309.CF15_07670"/>
<evidence type="ECO:0000256" key="1">
    <source>
        <dbReference type="ARBA" id="ARBA00010702"/>
    </source>
</evidence>
<dbReference type="InterPro" id="IPR005502">
    <property type="entry name" value="Ribosyl_crysJ1"/>
</dbReference>
<comment type="caution">
    <text evidence="4">The sequence shown here is derived from an EMBL/GenBank/DDBJ whole genome shotgun (WGS) entry which is preliminary data.</text>
</comment>
<dbReference type="Gene3D" id="1.10.4080.10">
    <property type="entry name" value="ADP-ribosylation/Crystallin J1"/>
    <property type="match status" value="1"/>
</dbReference>
<dbReference type="OrthoDB" id="380292at2157"/>